<comment type="caution">
    <text evidence="1">The sequence shown here is derived from an EMBL/GenBank/DDBJ whole genome shotgun (WGS) entry which is preliminary data.</text>
</comment>
<accession>A0AAV4PFN5</accession>
<name>A0AAV4PFN5_CAEEX</name>
<proteinExistence type="predicted"/>
<dbReference type="AlphaFoldDB" id="A0AAV4PFN5"/>
<protein>
    <submittedName>
        <fullName evidence="1">Uncharacterized protein</fullName>
    </submittedName>
</protein>
<keyword evidence="2" id="KW-1185">Reference proteome</keyword>
<dbReference type="Proteomes" id="UP001054945">
    <property type="component" value="Unassembled WGS sequence"/>
</dbReference>
<evidence type="ECO:0000313" key="1">
    <source>
        <dbReference type="EMBL" id="GIX95919.1"/>
    </source>
</evidence>
<organism evidence="1 2">
    <name type="scientific">Caerostris extrusa</name>
    <name type="common">Bark spider</name>
    <name type="synonym">Caerostris bankana</name>
    <dbReference type="NCBI Taxonomy" id="172846"/>
    <lineage>
        <taxon>Eukaryota</taxon>
        <taxon>Metazoa</taxon>
        <taxon>Ecdysozoa</taxon>
        <taxon>Arthropoda</taxon>
        <taxon>Chelicerata</taxon>
        <taxon>Arachnida</taxon>
        <taxon>Araneae</taxon>
        <taxon>Araneomorphae</taxon>
        <taxon>Entelegynae</taxon>
        <taxon>Araneoidea</taxon>
        <taxon>Araneidae</taxon>
        <taxon>Caerostris</taxon>
    </lineage>
</organism>
<dbReference type="EMBL" id="BPLR01004579">
    <property type="protein sequence ID" value="GIX95919.1"/>
    <property type="molecule type" value="Genomic_DNA"/>
</dbReference>
<reference evidence="1 2" key="1">
    <citation type="submission" date="2021-06" db="EMBL/GenBank/DDBJ databases">
        <title>Caerostris extrusa draft genome.</title>
        <authorList>
            <person name="Kono N."/>
            <person name="Arakawa K."/>
        </authorList>
    </citation>
    <scope>NUCLEOTIDE SEQUENCE [LARGE SCALE GENOMIC DNA]</scope>
</reference>
<gene>
    <name evidence="1" type="ORF">CEXT_702051</name>
</gene>
<sequence>MNNSIILCFNIGGKKNSSESFRLLLHESKLLLHTTGRALKRENQVHYLLRNEIRGGHITWRHAGMKFKKSESIPADMKKNKIIPHPLPSPVTKK</sequence>
<evidence type="ECO:0000313" key="2">
    <source>
        <dbReference type="Proteomes" id="UP001054945"/>
    </source>
</evidence>